<proteinExistence type="predicted"/>
<evidence type="ECO:0000313" key="1">
    <source>
        <dbReference type="EMBL" id="GBM25516.1"/>
    </source>
</evidence>
<protein>
    <submittedName>
        <fullName evidence="1">Uncharacterized protein</fullName>
    </submittedName>
</protein>
<dbReference type="AlphaFoldDB" id="A0A4Y2EB24"/>
<sequence length="123" mass="14187">MPRGSSEFRLIPTLIPQAIVRLGIEVWIVQDELSIGGNRLRHFPLFFITLQKKNGGVEHGVTHHQPPAKFSREEWEGIPVKISRRSMNSKREGVMREVAGNRLLHLFEKFFGFSLLVTYVMFV</sequence>
<organism evidence="1 2">
    <name type="scientific">Araneus ventricosus</name>
    <name type="common">Orbweaver spider</name>
    <name type="synonym">Epeira ventricosa</name>
    <dbReference type="NCBI Taxonomy" id="182803"/>
    <lineage>
        <taxon>Eukaryota</taxon>
        <taxon>Metazoa</taxon>
        <taxon>Ecdysozoa</taxon>
        <taxon>Arthropoda</taxon>
        <taxon>Chelicerata</taxon>
        <taxon>Arachnida</taxon>
        <taxon>Araneae</taxon>
        <taxon>Araneomorphae</taxon>
        <taxon>Entelegynae</taxon>
        <taxon>Araneoidea</taxon>
        <taxon>Araneidae</taxon>
        <taxon>Araneus</taxon>
    </lineage>
</organism>
<name>A0A4Y2EB24_ARAVE</name>
<accession>A0A4Y2EB24</accession>
<evidence type="ECO:0000313" key="2">
    <source>
        <dbReference type="Proteomes" id="UP000499080"/>
    </source>
</evidence>
<reference evidence="1 2" key="1">
    <citation type="journal article" date="2019" name="Sci. Rep.">
        <title>Orb-weaving spider Araneus ventricosus genome elucidates the spidroin gene catalogue.</title>
        <authorList>
            <person name="Kono N."/>
            <person name="Nakamura H."/>
            <person name="Ohtoshi R."/>
            <person name="Moran D.A.P."/>
            <person name="Shinohara A."/>
            <person name="Yoshida Y."/>
            <person name="Fujiwara M."/>
            <person name="Mori M."/>
            <person name="Tomita M."/>
            <person name="Arakawa K."/>
        </authorList>
    </citation>
    <scope>NUCLEOTIDE SEQUENCE [LARGE SCALE GENOMIC DNA]</scope>
</reference>
<comment type="caution">
    <text evidence="1">The sequence shown here is derived from an EMBL/GenBank/DDBJ whole genome shotgun (WGS) entry which is preliminary data.</text>
</comment>
<keyword evidence="2" id="KW-1185">Reference proteome</keyword>
<dbReference type="EMBL" id="BGPR01000539">
    <property type="protein sequence ID" value="GBM25516.1"/>
    <property type="molecule type" value="Genomic_DNA"/>
</dbReference>
<dbReference type="Proteomes" id="UP000499080">
    <property type="component" value="Unassembled WGS sequence"/>
</dbReference>
<gene>
    <name evidence="1" type="ORF">AVEN_62268_1</name>
</gene>